<reference evidence="1" key="1">
    <citation type="submission" date="2024-09" db="EMBL/GenBank/DDBJ databases">
        <authorList>
            <person name="Liu J."/>
        </authorList>
    </citation>
    <scope>NUCLEOTIDE SEQUENCE</scope>
    <source>
        <strain evidence="1">NBU2967</strain>
    </source>
</reference>
<dbReference type="Proteomes" id="UP001595191">
    <property type="component" value="Unassembled WGS sequence"/>
</dbReference>
<evidence type="ECO:0000313" key="1">
    <source>
        <dbReference type="EMBL" id="MFH6602156.1"/>
    </source>
</evidence>
<evidence type="ECO:0000313" key="2">
    <source>
        <dbReference type="Proteomes" id="UP001595191"/>
    </source>
</evidence>
<sequence length="106" mass="12409">MFFQKGEPTKNIWYYQLDAGRNMGKTNPLNDTDMEEFVAMSKTQTETEKSWLFNVNDLDENTLDLSPKNPNTPEEAPLRSPREILEEMENLDKETIKIINQIKELI</sequence>
<organism evidence="1 2">
    <name type="scientific">Meishania litoralis</name>
    <dbReference type="NCBI Taxonomy" id="3434685"/>
    <lineage>
        <taxon>Bacteria</taxon>
        <taxon>Pseudomonadati</taxon>
        <taxon>Bacteroidota</taxon>
        <taxon>Flavobacteriia</taxon>
        <taxon>Flavobacteriales</taxon>
        <taxon>Flavobacteriaceae</taxon>
        <taxon>Meishania</taxon>
    </lineage>
</organism>
<keyword evidence="2" id="KW-1185">Reference proteome</keyword>
<gene>
    <name evidence="1" type="ORF">ACEZ3G_01615</name>
</gene>
<comment type="caution">
    <text evidence="1">The sequence shown here is derived from an EMBL/GenBank/DDBJ whole genome shotgun (WGS) entry which is preliminary data.</text>
</comment>
<protein>
    <submittedName>
        <fullName evidence="1">Uncharacterized protein</fullName>
    </submittedName>
</protein>
<dbReference type="EMBL" id="JBHFPV010000001">
    <property type="protein sequence ID" value="MFH6602156.1"/>
    <property type="molecule type" value="Genomic_DNA"/>
</dbReference>
<proteinExistence type="predicted"/>
<accession>A0ACC7LG80</accession>
<name>A0ACC7LG80_9FLAO</name>